<gene>
    <name evidence="2" type="ORF">FEM41_13585</name>
</gene>
<feature type="signal peptide" evidence="1">
    <location>
        <begin position="1"/>
        <end position="19"/>
    </location>
</feature>
<name>A0A4P8YIP1_9ENTR</name>
<dbReference type="OrthoDB" id="6630479at2"/>
<reference evidence="2 3" key="1">
    <citation type="submission" date="2019-05" db="EMBL/GenBank/DDBJ databases">
        <title>Complete genome sequence of Izhakiella calystegiae KSNA2, an endophyte isolated from beach morning glory (Calystegia soldanella).</title>
        <authorList>
            <person name="Jiang L."/>
            <person name="Jeong J.C."/>
            <person name="Kim C.Y."/>
            <person name="Kim D.H."/>
            <person name="Kim S.W."/>
            <person name="Lee j."/>
        </authorList>
    </citation>
    <scope>NUCLEOTIDE SEQUENCE [LARGE SCALE GENOMIC DNA]</scope>
    <source>
        <strain evidence="2 3">KSNA2</strain>
    </source>
</reference>
<dbReference type="AlphaFoldDB" id="A0A4P8YIP1"/>
<dbReference type="KEGG" id="izh:FEM41_13585"/>
<accession>A0A4P8YIP1</accession>
<evidence type="ECO:0000256" key="1">
    <source>
        <dbReference type="SAM" id="SignalP"/>
    </source>
</evidence>
<protein>
    <submittedName>
        <fullName evidence="2">Uncharacterized protein</fullName>
    </submittedName>
</protein>
<keyword evidence="3" id="KW-1185">Reference proteome</keyword>
<proteinExistence type="predicted"/>
<evidence type="ECO:0000313" key="2">
    <source>
        <dbReference type="EMBL" id="QCT20599.1"/>
    </source>
</evidence>
<dbReference type="Proteomes" id="UP000302163">
    <property type="component" value="Chromosome"/>
</dbReference>
<evidence type="ECO:0000313" key="3">
    <source>
        <dbReference type="Proteomes" id="UP000302163"/>
    </source>
</evidence>
<keyword evidence="1" id="KW-0732">Signal</keyword>
<sequence length="70" mass="8069">MKIISCIFMMLLISPACWAGRITMSNPDEQELQGGKRLCVYSNIIYTFTYVTRSQSCPYSKTFDTSENER</sequence>
<dbReference type="EMBL" id="CP040428">
    <property type="protein sequence ID" value="QCT20599.1"/>
    <property type="molecule type" value="Genomic_DNA"/>
</dbReference>
<organism evidence="2 3">
    <name type="scientific">Jejubacter calystegiae</name>
    <dbReference type="NCBI Taxonomy" id="2579935"/>
    <lineage>
        <taxon>Bacteria</taxon>
        <taxon>Pseudomonadati</taxon>
        <taxon>Pseudomonadota</taxon>
        <taxon>Gammaproteobacteria</taxon>
        <taxon>Enterobacterales</taxon>
        <taxon>Enterobacteriaceae</taxon>
        <taxon>Jejubacter</taxon>
    </lineage>
</organism>
<feature type="chain" id="PRO_5020196388" evidence="1">
    <location>
        <begin position="20"/>
        <end position="70"/>
    </location>
</feature>